<dbReference type="EMBL" id="PTIY01000007">
    <property type="protein sequence ID" value="PPK71604.1"/>
    <property type="molecule type" value="Genomic_DNA"/>
</dbReference>
<dbReference type="Proteomes" id="UP000238071">
    <property type="component" value="Unassembled WGS sequence"/>
</dbReference>
<dbReference type="AlphaFoldDB" id="A0A2S6H2D2"/>
<comment type="caution">
    <text evidence="1">The sequence shown here is derived from an EMBL/GenBank/DDBJ whole genome shotgun (WGS) entry which is preliminary data.</text>
</comment>
<name>A0A2S6H2D2_9GAMM</name>
<accession>A0A2S6H2D2</accession>
<organism evidence="1 2">
    <name type="scientific">Methylobacter tundripaludum</name>
    <dbReference type="NCBI Taxonomy" id="173365"/>
    <lineage>
        <taxon>Bacteria</taxon>
        <taxon>Pseudomonadati</taxon>
        <taxon>Pseudomonadota</taxon>
        <taxon>Gammaproteobacteria</taxon>
        <taxon>Methylococcales</taxon>
        <taxon>Methylococcaceae</taxon>
        <taxon>Methylobacter</taxon>
    </lineage>
</organism>
<proteinExistence type="predicted"/>
<evidence type="ECO:0000313" key="1">
    <source>
        <dbReference type="EMBL" id="PPK71604.1"/>
    </source>
</evidence>
<sequence>MIKLNKSSLNYLRFKLMKTPTFTKNFFFAALTSAVIALSVTGCSDDEQKTAAAKPAATAEVHNPFDHSHDTPVTDIQKHKFEHDFADQCVQRELKNSTNKEFDKARYSTPCMCIAKFLMKDLTADEAQLFLGEHKNAQSLVIKYENAAYHCLQQNALPKGPDFTRVPQAN</sequence>
<reference evidence="1 2" key="1">
    <citation type="submission" date="2018-02" db="EMBL/GenBank/DDBJ databases">
        <title>Subsurface microbial communities from deep shales in Ohio and West Virginia, USA.</title>
        <authorList>
            <person name="Wrighton K."/>
        </authorList>
    </citation>
    <scope>NUCLEOTIDE SEQUENCE [LARGE SCALE GENOMIC DNA]</scope>
    <source>
        <strain evidence="1 2">OWC-G53F</strain>
    </source>
</reference>
<keyword evidence="2" id="KW-1185">Reference proteome</keyword>
<protein>
    <submittedName>
        <fullName evidence="1">Uncharacterized protein</fullName>
    </submittedName>
</protein>
<evidence type="ECO:0000313" key="2">
    <source>
        <dbReference type="Proteomes" id="UP000238071"/>
    </source>
</evidence>
<gene>
    <name evidence="1" type="ORF">B0F88_107128</name>
</gene>